<dbReference type="AlphaFoldDB" id="A0A9X2M7Q0"/>
<evidence type="ECO:0000313" key="2">
    <source>
        <dbReference type="Proteomes" id="UP001140817"/>
    </source>
</evidence>
<evidence type="ECO:0000313" key="1">
    <source>
        <dbReference type="EMBL" id="MCR1822412.1"/>
    </source>
</evidence>
<organism evidence="1 2">
    <name type="scientific">Terrisporobacter muris</name>
    <dbReference type="NCBI Taxonomy" id="2963284"/>
    <lineage>
        <taxon>Bacteria</taxon>
        <taxon>Bacillati</taxon>
        <taxon>Bacillota</taxon>
        <taxon>Clostridia</taxon>
        <taxon>Peptostreptococcales</taxon>
        <taxon>Peptostreptococcaceae</taxon>
        <taxon>Terrisporobacter</taxon>
    </lineage>
</organism>
<dbReference type="RefSeq" id="WP_257560269.1">
    <property type="nucleotide sequence ID" value="NZ_JANKBY010000055.1"/>
</dbReference>
<proteinExistence type="predicted"/>
<gene>
    <name evidence="1" type="ORF">NSA58_06400</name>
</gene>
<keyword evidence="2" id="KW-1185">Reference proteome</keyword>
<accession>A0A9X2M7Q0</accession>
<name>A0A9X2M7Q0_9FIRM</name>
<comment type="caution">
    <text evidence="1">The sequence shown here is derived from an EMBL/GenBank/DDBJ whole genome shotgun (WGS) entry which is preliminary data.</text>
</comment>
<sequence>MGLRIENLKVCFKNAKINNFKYIGIKVWMADFEKCEVIINPIENFDKKLEYYQVAYNDDLTLKSAQDKVKIVGFTYGNSYQDIEDDLESLKIIF</sequence>
<dbReference type="Proteomes" id="UP001140817">
    <property type="component" value="Unassembled WGS sequence"/>
</dbReference>
<protein>
    <submittedName>
        <fullName evidence="1">Uncharacterized protein</fullName>
    </submittedName>
</protein>
<reference evidence="1" key="1">
    <citation type="submission" date="2022-07" db="EMBL/GenBank/DDBJ databases">
        <title>Enhanced cultured diversity of the mouse gut microbiota enables custom-made synthetic communities.</title>
        <authorList>
            <person name="Afrizal A."/>
        </authorList>
    </citation>
    <scope>NUCLEOTIDE SEQUENCE</scope>
    <source>
        <strain evidence="1">DSM 29186</strain>
    </source>
</reference>
<dbReference type="EMBL" id="JANKBY010000055">
    <property type="protein sequence ID" value="MCR1822412.1"/>
    <property type="molecule type" value="Genomic_DNA"/>
</dbReference>